<dbReference type="EMBL" id="LLXE01000246">
    <property type="protein sequence ID" value="KUM59052.1"/>
    <property type="molecule type" value="Genomic_DNA"/>
</dbReference>
<evidence type="ECO:0000259" key="2">
    <source>
        <dbReference type="PROSITE" id="PS50181"/>
    </source>
</evidence>
<sequence length="630" mass="71786">MCGLHINRKHKAETAETATTCKKKLFCSFFPNLTTSSLSAWSITKIQRCYLDEAAKNLAQITTSKMLLQLPTELIQLVLRNCDTPAYFQAAFSSRRLYEIASNSREVIIHQLHNTPGWNDTIDAHHTRHLFGELMRRSYEQLDGAEHYANPTYEYQDRVIDYHASTIEASKDGIRALLVFKGHSTVHLLDMSDGDRTEVQLKSPGQNIGEVEIIRTAFDGNRGVYVLHRFKPFLDQDLDTDHPFVKHALESRLNGSIHLAYHHLNLRANIIRMYDFPECRDYRPLALSVANGKFAISWQNTLDPFDHEVVLYTRLYDDEDGEDDEDEGDEDEDNEDKDALSEGVMEGSKRDNPCNIIRAAFEAYVLTSSNDQDPDVRSSQRIGPATRLAFNDRGFQLLYHYRAQNIYGAFQRLERLPGRPGEPKPHVNKNACTVQFSPSLSLQFSIGIPFFGTHELGDTHQGEQCHWQYLAFGIATHRVEKWTVACLLKSESYTGPRCTHILNLDRGRRFDNWQIMAQLGGFREVTTSHGSPVATSRRGTRVAVANWKTLYVWALNPSELIEDNGTRFYPLSWESSTGAIELRPVVIQLEAVCSQLHFTEKEDELVAITDRGVMFLNIGYSGKYKQPVKS</sequence>
<dbReference type="InterPro" id="IPR001810">
    <property type="entry name" value="F-box_dom"/>
</dbReference>
<evidence type="ECO:0000313" key="4">
    <source>
        <dbReference type="Proteomes" id="UP000055045"/>
    </source>
</evidence>
<dbReference type="OrthoDB" id="6058203at2759"/>
<dbReference type="Proteomes" id="UP000055045">
    <property type="component" value="Unassembled WGS sequence"/>
</dbReference>
<dbReference type="PROSITE" id="PS50181">
    <property type="entry name" value="FBOX"/>
    <property type="match status" value="1"/>
</dbReference>
<keyword evidence="4" id="KW-1185">Reference proteome</keyword>
<comment type="caution">
    <text evidence="3">The sequence shown here is derived from an EMBL/GenBank/DDBJ whole genome shotgun (WGS) entry which is preliminary data.</text>
</comment>
<protein>
    <recommendedName>
        <fullName evidence="2">F-box domain-containing protein</fullName>
    </recommendedName>
</protein>
<gene>
    <name evidence="3" type="ORF">ACN42_g8104</name>
</gene>
<feature type="region of interest" description="Disordered" evidence="1">
    <location>
        <begin position="317"/>
        <end position="351"/>
    </location>
</feature>
<proteinExistence type="predicted"/>
<dbReference type="STRING" id="48697.A0A101MEF8"/>
<evidence type="ECO:0000313" key="3">
    <source>
        <dbReference type="EMBL" id="KUM59052.1"/>
    </source>
</evidence>
<dbReference type="AlphaFoldDB" id="A0A101MEF8"/>
<accession>A0A101MEF8</accession>
<feature type="compositionally biased region" description="Acidic residues" evidence="1">
    <location>
        <begin position="317"/>
        <end position="336"/>
    </location>
</feature>
<organism evidence="3 4">
    <name type="scientific">Penicillium freii</name>
    <dbReference type="NCBI Taxonomy" id="48697"/>
    <lineage>
        <taxon>Eukaryota</taxon>
        <taxon>Fungi</taxon>
        <taxon>Dikarya</taxon>
        <taxon>Ascomycota</taxon>
        <taxon>Pezizomycotina</taxon>
        <taxon>Eurotiomycetes</taxon>
        <taxon>Eurotiomycetidae</taxon>
        <taxon>Eurotiales</taxon>
        <taxon>Aspergillaceae</taxon>
        <taxon>Penicillium</taxon>
    </lineage>
</organism>
<dbReference type="Pfam" id="PF00646">
    <property type="entry name" value="F-box"/>
    <property type="match status" value="1"/>
</dbReference>
<feature type="domain" description="F-box" evidence="2">
    <location>
        <begin position="64"/>
        <end position="112"/>
    </location>
</feature>
<evidence type="ECO:0000256" key="1">
    <source>
        <dbReference type="SAM" id="MobiDB-lite"/>
    </source>
</evidence>
<dbReference type="CDD" id="cd09917">
    <property type="entry name" value="F-box_SF"/>
    <property type="match status" value="1"/>
</dbReference>
<reference evidence="3 4" key="1">
    <citation type="submission" date="2015-10" db="EMBL/GenBank/DDBJ databases">
        <title>Genome sequencing of Penicillium freii.</title>
        <authorList>
            <person name="Nguyen H.D."/>
            <person name="Visagie C.M."/>
            <person name="Seifert K.A."/>
        </authorList>
    </citation>
    <scope>NUCLEOTIDE SEQUENCE [LARGE SCALE GENOMIC DNA]</scope>
    <source>
        <strain evidence="3 4">DAOM 242723</strain>
    </source>
</reference>
<name>A0A101MEF8_PENFR</name>